<evidence type="ECO:0000313" key="2">
    <source>
        <dbReference type="Proteomes" id="UP000824035"/>
    </source>
</evidence>
<proteinExistence type="predicted"/>
<accession>A0A9D2E4T4</accession>
<protein>
    <submittedName>
        <fullName evidence="1">Uncharacterized protein</fullName>
    </submittedName>
</protein>
<evidence type="ECO:0000313" key="1">
    <source>
        <dbReference type="EMBL" id="HIZ30776.1"/>
    </source>
</evidence>
<dbReference type="EMBL" id="DXBV01000054">
    <property type="protein sequence ID" value="HIZ30776.1"/>
    <property type="molecule type" value="Genomic_DNA"/>
</dbReference>
<comment type="caution">
    <text evidence="1">The sequence shown here is derived from an EMBL/GenBank/DDBJ whole genome shotgun (WGS) entry which is preliminary data.</text>
</comment>
<reference evidence="1" key="1">
    <citation type="journal article" date="2021" name="PeerJ">
        <title>Extensive microbial diversity within the chicken gut microbiome revealed by metagenomics and culture.</title>
        <authorList>
            <person name="Gilroy R."/>
            <person name="Ravi A."/>
            <person name="Getino M."/>
            <person name="Pursley I."/>
            <person name="Horton D.L."/>
            <person name="Alikhan N.F."/>
            <person name="Baker D."/>
            <person name="Gharbi K."/>
            <person name="Hall N."/>
            <person name="Watson M."/>
            <person name="Adriaenssens E.M."/>
            <person name="Foster-Nyarko E."/>
            <person name="Jarju S."/>
            <person name="Secka A."/>
            <person name="Antonio M."/>
            <person name="Oren A."/>
            <person name="Chaudhuri R.R."/>
            <person name="La Ragione R."/>
            <person name="Hildebrand F."/>
            <person name="Pallen M.J."/>
        </authorList>
    </citation>
    <scope>NUCLEOTIDE SEQUENCE</scope>
    <source>
        <strain evidence="1">ChiGjej4B4-18154</strain>
    </source>
</reference>
<dbReference type="Proteomes" id="UP000824035">
    <property type="component" value="Unassembled WGS sequence"/>
</dbReference>
<organism evidence="1 2">
    <name type="scientific">Candidatus Allofournierella merdipullorum</name>
    <dbReference type="NCBI Taxonomy" id="2838595"/>
    <lineage>
        <taxon>Bacteria</taxon>
        <taxon>Bacillati</taxon>
        <taxon>Bacillota</taxon>
        <taxon>Clostridia</taxon>
        <taxon>Eubacteriales</taxon>
        <taxon>Oscillospiraceae</taxon>
        <taxon>Allofournierella</taxon>
    </lineage>
</organism>
<dbReference type="AlphaFoldDB" id="A0A9D2E4T4"/>
<sequence>MRLTRRSLSRREREIIDGFITDICREMGLPGKDADLRTCAWEAFLSVYRDAPGSFSGDGLRGWRRAYSILWQELKKEKQKMYFWRQGRLSLDQPVSEEVQQPLVELLRAPHGDFQNGVCLYDYLWRMDPDESRMAFQLMRGDSLEEIQAFYHWSPAYAFLLRNRLRDAMEAYLAI</sequence>
<reference evidence="1" key="2">
    <citation type="submission" date="2021-04" db="EMBL/GenBank/DDBJ databases">
        <authorList>
            <person name="Gilroy R."/>
        </authorList>
    </citation>
    <scope>NUCLEOTIDE SEQUENCE</scope>
    <source>
        <strain evidence="1">ChiGjej4B4-18154</strain>
    </source>
</reference>
<name>A0A9D2E4T4_9FIRM</name>
<gene>
    <name evidence="1" type="ORF">H9813_06060</name>
</gene>